<dbReference type="EMBL" id="JBBPBK010000016">
    <property type="protein sequence ID" value="KAK9268279.1"/>
    <property type="molecule type" value="Genomic_DNA"/>
</dbReference>
<evidence type="ECO:0000313" key="2">
    <source>
        <dbReference type="EMBL" id="KAK9268279.1"/>
    </source>
</evidence>
<evidence type="ECO:0000256" key="1">
    <source>
        <dbReference type="SAM" id="MobiDB-lite"/>
    </source>
</evidence>
<proteinExistence type="predicted"/>
<feature type="compositionally biased region" description="Polar residues" evidence="1">
    <location>
        <begin position="1"/>
        <end position="10"/>
    </location>
</feature>
<accession>A0AAP0NC07</accession>
<evidence type="ECO:0000313" key="3">
    <source>
        <dbReference type="Proteomes" id="UP001415857"/>
    </source>
</evidence>
<organism evidence="2 3">
    <name type="scientific">Liquidambar formosana</name>
    <name type="common">Formosan gum</name>
    <dbReference type="NCBI Taxonomy" id="63359"/>
    <lineage>
        <taxon>Eukaryota</taxon>
        <taxon>Viridiplantae</taxon>
        <taxon>Streptophyta</taxon>
        <taxon>Embryophyta</taxon>
        <taxon>Tracheophyta</taxon>
        <taxon>Spermatophyta</taxon>
        <taxon>Magnoliopsida</taxon>
        <taxon>eudicotyledons</taxon>
        <taxon>Gunneridae</taxon>
        <taxon>Pentapetalae</taxon>
        <taxon>Saxifragales</taxon>
        <taxon>Altingiaceae</taxon>
        <taxon>Liquidambar</taxon>
    </lineage>
</organism>
<comment type="caution">
    <text evidence="2">The sequence shown here is derived from an EMBL/GenBank/DDBJ whole genome shotgun (WGS) entry which is preliminary data.</text>
</comment>
<gene>
    <name evidence="2" type="ORF">L1049_010722</name>
</gene>
<name>A0AAP0NC07_LIQFO</name>
<reference evidence="2 3" key="1">
    <citation type="journal article" date="2024" name="Plant J.">
        <title>Genome sequences and population genomics reveal climatic adaptation and genomic divergence between two closely related sweetgum species.</title>
        <authorList>
            <person name="Xu W.Q."/>
            <person name="Ren C.Q."/>
            <person name="Zhang X.Y."/>
            <person name="Comes H.P."/>
            <person name="Liu X.H."/>
            <person name="Li Y.G."/>
            <person name="Kettle C.J."/>
            <person name="Jalonen R."/>
            <person name="Gaisberger H."/>
            <person name="Ma Y.Z."/>
            <person name="Qiu Y.X."/>
        </authorList>
    </citation>
    <scope>NUCLEOTIDE SEQUENCE [LARGE SCALE GENOMIC DNA]</scope>
    <source>
        <strain evidence="2">Hangzhou</strain>
    </source>
</reference>
<dbReference type="AlphaFoldDB" id="A0AAP0NC07"/>
<protein>
    <submittedName>
        <fullName evidence="2">Uncharacterized protein</fullName>
    </submittedName>
</protein>
<feature type="compositionally biased region" description="Polar residues" evidence="1">
    <location>
        <begin position="33"/>
        <end position="43"/>
    </location>
</feature>
<feature type="region of interest" description="Disordered" evidence="1">
    <location>
        <begin position="1"/>
        <end position="51"/>
    </location>
</feature>
<sequence>MSKARANSSPDLLPMSHVERRDDSSLEGVATNCEATIKTNPRSQRGVHERE</sequence>
<dbReference type="Proteomes" id="UP001415857">
    <property type="component" value="Unassembled WGS sequence"/>
</dbReference>
<keyword evidence="3" id="KW-1185">Reference proteome</keyword>